<organism evidence="1 2">
    <name type="scientific">Arthrobacter ramosus</name>
    <dbReference type="NCBI Taxonomy" id="1672"/>
    <lineage>
        <taxon>Bacteria</taxon>
        <taxon>Bacillati</taxon>
        <taxon>Actinomycetota</taxon>
        <taxon>Actinomycetes</taxon>
        <taxon>Micrococcales</taxon>
        <taxon>Micrococcaceae</taxon>
        <taxon>Arthrobacter</taxon>
    </lineage>
</organism>
<gene>
    <name evidence="1" type="ORF">ACFFP1_05920</name>
</gene>
<evidence type="ECO:0000313" key="2">
    <source>
        <dbReference type="Proteomes" id="UP001589702"/>
    </source>
</evidence>
<name>A0ABV5XXJ1_ARTRM</name>
<proteinExistence type="predicted"/>
<dbReference type="Proteomes" id="UP001589702">
    <property type="component" value="Unassembled WGS sequence"/>
</dbReference>
<keyword evidence="2" id="KW-1185">Reference proteome</keyword>
<dbReference type="EMBL" id="JBHMBC010000007">
    <property type="protein sequence ID" value="MFB9819034.1"/>
    <property type="molecule type" value="Genomic_DNA"/>
</dbReference>
<reference evidence="1 2" key="1">
    <citation type="submission" date="2024-09" db="EMBL/GenBank/DDBJ databases">
        <authorList>
            <person name="Sun Q."/>
            <person name="Mori K."/>
        </authorList>
    </citation>
    <scope>NUCLEOTIDE SEQUENCE [LARGE SCALE GENOMIC DNA]</scope>
    <source>
        <strain evidence="1 2">JCM 1334</strain>
    </source>
</reference>
<sequence>MRHACSKASHSIVLAQQWTAAGVYVFELQEDVAQEHLLIVAARHHY</sequence>
<dbReference type="RefSeq" id="WP_234748658.1">
    <property type="nucleotide sequence ID" value="NZ_BAAAWN010000001.1"/>
</dbReference>
<protein>
    <submittedName>
        <fullName evidence="1">Uncharacterized protein</fullName>
    </submittedName>
</protein>
<accession>A0ABV5XXJ1</accession>
<comment type="caution">
    <text evidence="1">The sequence shown here is derived from an EMBL/GenBank/DDBJ whole genome shotgun (WGS) entry which is preliminary data.</text>
</comment>
<evidence type="ECO:0000313" key="1">
    <source>
        <dbReference type="EMBL" id="MFB9819034.1"/>
    </source>
</evidence>